<dbReference type="AlphaFoldDB" id="A0A183B0T3"/>
<evidence type="ECO:0000313" key="5">
    <source>
        <dbReference type="WBParaSite" id="ECPE_0001285501-mRNA-1"/>
    </source>
</evidence>
<evidence type="ECO:0000313" key="3">
    <source>
        <dbReference type="EMBL" id="VDP90090.1"/>
    </source>
</evidence>
<name>A0A183B0T3_9TREM</name>
<accession>A0A183B0T3</accession>
<feature type="region of interest" description="Disordered" evidence="1">
    <location>
        <begin position="178"/>
        <end position="210"/>
    </location>
</feature>
<dbReference type="Pfam" id="PF21528">
    <property type="entry name" value="CC2D1A-B_DM14"/>
    <property type="match status" value="1"/>
</dbReference>
<feature type="domain" description="DM14" evidence="2">
    <location>
        <begin position="135"/>
        <end position="192"/>
    </location>
</feature>
<dbReference type="Proteomes" id="UP000272942">
    <property type="component" value="Unassembled WGS sequence"/>
</dbReference>
<feature type="region of interest" description="Disordered" evidence="1">
    <location>
        <begin position="103"/>
        <end position="128"/>
    </location>
</feature>
<dbReference type="InterPro" id="IPR006608">
    <property type="entry name" value="CC2D1A/B_DM14"/>
</dbReference>
<evidence type="ECO:0000259" key="2">
    <source>
        <dbReference type="Pfam" id="PF21528"/>
    </source>
</evidence>
<keyword evidence="4" id="KW-1185">Reference proteome</keyword>
<dbReference type="PANTHER" id="PTHR13076">
    <property type="entry name" value="COILED-COIL AND C2 DOMAIN-CONTAINING PROTEIN 1-LIKE"/>
    <property type="match status" value="1"/>
</dbReference>
<feature type="compositionally biased region" description="Polar residues" evidence="1">
    <location>
        <begin position="116"/>
        <end position="128"/>
    </location>
</feature>
<reference evidence="5" key="1">
    <citation type="submission" date="2016-06" db="UniProtKB">
        <authorList>
            <consortium name="WormBaseParasite"/>
        </authorList>
    </citation>
    <scope>IDENTIFICATION</scope>
</reference>
<reference evidence="3 4" key="2">
    <citation type="submission" date="2018-11" db="EMBL/GenBank/DDBJ databases">
        <authorList>
            <consortium name="Pathogen Informatics"/>
        </authorList>
    </citation>
    <scope>NUCLEOTIDE SEQUENCE [LARGE SCALE GENOMIC DNA]</scope>
    <source>
        <strain evidence="3 4">Egypt</strain>
    </source>
</reference>
<dbReference type="PANTHER" id="PTHR13076:SF9">
    <property type="entry name" value="COILED-COIL AND C2 DOMAIN-CONTAINING PROTEIN 1-LIKE"/>
    <property type="match status" value="1"/>
</dbReference>
<gene>
    <name evidence="3" type="ORF">ECPE_LOCUS12818</name>
</gene>
<dbReference type="GO" id="GO:0001227">
    <property type="term" value="F:DNA-binding transcription repressor activity, RNA polymerase II-specific"/>
    <property type="evidence" value="ECO:0007669"/>
    <property type="project" value="InterPro"/>
</dbReference>
<evidence type="ECO:0000256" key="1">
    <source>
        <dbReference type="SAM" id="MobiDB-lite"/>
    </source>
</evidence>
<evidence type="ECO:0000313" key="4">
    <source>
        <dbReference type="Proteomes" id="UP000272942"/>
    </source>
</evidence>
<proteinExistence type="predicted"/>
<dbReference type="WBParaSite" id="ECPE_0001285501-mRNA-1">
    <property type="protein sequence ID" value="ECPE_0001285501-mRNA-1"/>
    <property type="gene ID" value="ECPE_0001285501"/>
</dbReference>
<dbReference type="InterPro" id="IPR039725">
    <property type="entry name" value="CC2D1A/B"/>
</dbReference>
<feature type="region of interest" description="Disordered" evidence="1">
    <location>
        <begin position="39"/>
        <end position="66"/>
    </location>
</feature>
<sequence length="243" mass="27340">MWLNKKEKTKKKSGVDFPFLGNDDEPIKIDEAELENELMDILGEDSRPSNQTNRSGPKARAVRDTPKNLLKGLALDEDTSDAVEFDENDPDLLAELAEFVAEEEEDKCSPARTTEVHQSVAQKRQEPSGVTLSEINERLNAYRTALENLKKHEPPDAGKIRRYGRSIQVLEGYASDLAKGKSVSPDDFPPPPPVSLLVERKKEEPSTGNCSKVDLTPLKNRLQEYKVSICNLIKPLINRFLYH</sequence>
<protein>
    <submittedName>
        <fullName evidence="5">Coiled-coil domain-containing protein</fullName>
    </submittedName>
</protein>
<organism evidence="5">
    <name type="scientific">Echinostoma caproni</name>
    <dbReference type="NCBI Taxonomy" id="27848"/>
    <lineage>
        <taxon>Eukaryota</taxon>
        <taxon>Metazoa</taxon>
        <taxon>Spiralia</taxon>
        <taxon>Lophotrochozoa</taxon>
        <taxon>Platyhelminthes</taxon>
        <taxon>Trematoda</taxon>
        <taxon>Digenea</taxon>
        <taxon>Plagiorchiida</taxon>
        <taxon>Echinostomata</taxon>
        <taxon>Echinostomatoidea</taxon>
        <taxon>Echinostomatidae</taxon>
        <taxon>Echinostoma</taxon>
    </lineage>
</organism>
<feature type="region of interest" description="Disordered" evidence="1">
    <location>
        <begin position="1"/>
        <end position="24"/>
    </location>
</feature>
<dbReference type="EMBL" id="UZAN01053681">
    <property type="protein sequence ID" value="VDP90090.1"/>
    <property type="molecule type" value="Genomic_DNA"/>
</dbReference>